<comment type="catalytic activity">
    <reaction evidence="1">
        <text>Hydrolyzes the link between N-acetylmuramoyl residues and L-amino acid residues in certain cell-wall glycopeptides.</text>
        <dbReference type="EC" id="3.5.1.28"/>
    </reaction>
</comment>
<dbReference type="Gene3D" id="2.60.40.3500">
    <property type="match status" value="1"/>
</dbReference>
<name>A0A3R8T2K9_9BURK</name>
<evidence type="ECO:0000256" key="1">
    <source>
        <dbReference type="ARBA" id="ARBA00001561"/>
    </source>
</evidence>
<dbReference type="Pfam" id="PF11741">
    <property type="entry name" value="AMIN"/>
    <property type="match status" value="1"/>
</dbReference>
<keyword evidence="6" id="KW-0574">Periplasm</keyword>
<feature type="compositionally biased region" description="Low complexity" evidence="10">
    <location>
        <begin position="57"/>
        <end position="87"/>
    </location>
</feature>
<evidence type="ECO:0000256" key="6">
    <source>
        <dbReference type="ARBA" id="ARBA00022764"/>
    </source>
</evidence>
<protein>
    <recommendedName>
        <fullName evidence="9">N-acetylmuramoyl-L-alanine amidase AmiC</fullName>
        <ecNumber evidence="4">3.5.1.28</ecNumber>
    </recommendedName>
</protein>
<evidence type="ECO:0000259" key="11">
    <source>
        <dbReference type="SMART" id="SM00646"/>
    </source>
</evidence>
<sequence>MSDDARQTPRSRRRLLTLGLATPLLLPLRAVEASAPIRVSHPSKRPGSAQGSTGVRTAAASTGGRSVSSGRTAASGGSKTAASHGKATSSGNQPASSSGKSASSGSKSASSSKKSVSAHQSSSSSTGTSGRTGSDTTTRYTATASNGSSSSSGTNHTGSTRHAGDTSHAAQPSLQRTALNSTTPSGVSGRTDTRHGIAAVRMWPSREYTRVTFELTQAIPFRARLIDNPNRVILDLEGLQVESKVRELLSRISTQDPFVRQVRIGQFNPETLRIVFDLKQPVAPQVFTLKPTGNYQHRLVLDFYPKHADDTLDQLIASAAEAQKEGSAQGKGGAPGRSAPEARQHADARGGQRRNGQKGGSPSSAPATGGRQPAQEEVARIFTVALDPGHGGEDPGATGPKGTHEKDVVLAVAHRVRKLLAKEENLRVIMTRDDDYYVPLVKRVNKARGVRADLFVSIHADAFVKPDASGSSVFVLSSHGATSVGAKWLARNENKADLIGGVNIRTTSMPETASLLMDLYTTAQIRDSKVLAGRMLNELGQIGKLHRGQVEQANFAVLRSPDVPSVLVETAFISNPDEERRLRDPAYQDRLARAIARGILDYRRHNPPAARGKVS</sequence>
<comment type="caution">
    <text evidence="12">The sequence shown here is derived from an EMBL/GenBank/DDBJ whole genome shotgun (WGS) entry which is preliminary data.</text>
</comment>
<dbReference type="PANTHER" id="PTHR30404">
    <property type="entry name" value="N-ACETYLMURAMOYL-L-ALANINE AMIDASE"/>
    <property type="match status" value="1"/>
</dbReference>
<dbReference type="EC" id="3.5.1.28" evidence="4"/>
<evidence type="ECO:0000256" key="2">
    <source>
        <dbReference type="ARBA" id="ARBA00004418"/>
    </source>
</evidence>
<evidence type="ECO:0000256" key="3">
    <source>
        <dbReference type="ARBA" id="ARBA00010860"/>
    </source>
</evidence>
<keyword evidence="13" id="KW-1185">Reference proteome</keyword>
<dbReference type="Proteomes" id="UP000270261">
    <property type="component" value="Unassembled WGS sequence"/>
</dbReference>
<evidence type="ECO:0000256" key="7">
    <source>
        <dbReference type="ARBA" id="ARBA00022801"/>
    </source>
</evidence>
<feature type="compositionally biased region" description="Polar residues" evidence="10">
    <location>
        <begin position="168"/>
        <end position="190"/>
    </location>
</feature>
<dbReference type="RefSeq" id="WP_125094355.1">
    <property type="nucleotide sequence ID" value="NZ_RRUE01000001.1"/>
</dbReference>
<dbReference type="SMART" id="SM00646">
    <property type="entry name" value="Ami_3"/>
    <property type="match status" value="1"/>
</dbReference>
<evidence type="ECO:0000256" key="5">
    <source>
        <dbReference type="ARBA" id="ARBA00022729"/>
    </source>
</evidence>
<feature type="region of interest" description="Disordered" evidence="10">
    <location>
        <begin position="34"/>
        <end position="193"/>
    </location>
</feature>
<reference evidence="12 13" key="1">
    <citation type="submission" date="2018-11" db="EMBL/GenBank/DDBJ databases">
        <title>Genome sequencing of Lautropia sp. KCOM 2505 (= ChDC F240).</title>
        <authorList>
            <person name="Kook J.-K."/>
            <person name="Park S.-N."/>
            <person name="Lim Y.K."/>
        </authorList>
    </citation>
    <scope>NUCLEOTIDE SEQUENCE [LARGE SCALE GENOMIC DNA]</scope>
    <source>
        <strain evidence="12 13">KCOM 2505</strain>
    </source>
</reference>
<proteinExistence type="inferred from homology"/>
<evidence type="ECO:0000256" key="4">
    <source>
        <dbReference type="ARBA" id="ARBA00011901"/>
    </source>
</evidence>
<evidence type="ECO:0000313" key="13">
    <source>
        <dbReference type="Proteomes" id="UP000270261"/>
    </source>
</evidence>
<gene>
    <name evidence="12" type="ORF">EHV23_01185</name>
</gene>
<dbReference type="InterPro" id="IPR050695">
    <property type="entry name" value="N-acetylmuramoyl_amidase_3"/>
</dbReference>
<feature type="domain" description="MurNAc-LAA" evidence="11">
    <location>
        <begin position="444"/>
        <end position="600"/>
    </location>
</feature>
<feature type="compositionally biased region" description="Basic and acidic residues" evidence="10">
    <location>
        <begin position="340"/>
        <end position="350"/>
    </location>
</feature>
<feature type="region of interest" description="Disordered" evidence="10">
    <location>
        <begin position="322"/>
        <end position="375"/>
    </location>
</feature>
<dbReference type="GO" id="GO:0030288">
    <property type="term" value="C:outer membrane-bounded periplasmic space"/>
    <property type="evidence" value="ECO:0007669"/>
    <property type="project" value="TreeGrafter"/>
</dbReference>
<comment type="subcellular location">
    <subcellularLocation>
        <location evidence="2">Periplasm</location>
    </subcellularLocation>
</comment>
<dbReference type="InterPro" id="IPR021731">
    <property type="entry name" value="AMIN_dom"/>
</dbReference>
<dbReference type="GO" id="GO:0071555">
    <property type="term" value="P:cell wall organization"/>
    <property type="evidence" value="ECO:0007669"/>
    <property type="project" value="UniProtKB-KW"/>
</dbReference>
<feature type="compositionally biased region" description="Low complexity" evidence="10">
    <location>
        <begin position="95"/>
        <end position="160"/>
    </location>
</feature>
<dbReference type="SUPFAM" id="SSF53187">
    <property type="entry name" value="Zn-dependent exopeptidases"/>
    <property type="match status" value="1"/>
</dbReference>
<feature type="compositionally biased region" description="Low complexity" evidence="10">
    <location>
        <begin position="360"/>
        <end position="370"/>
    </location>
</feature>
<dbReference type="AlphaFoldDB" id="A0A3R8T2K9"/>
<evidence type="ECO:0000256" key="9">
    <source>
        <dbReference type="ARBA" id="ARBA00074581"/>
    </source>
</evidence>
<dbReference type="InterPro" id="IPR002508">
    <property type="entry name" value="MurNAc-LAA_cat"/>
</dbReference>
<keyword evidence="8" id="KW-0961">Cell wall biogenesis/degradation</keyword>
<evidence type="ECO:0000256" key="10">
    <source>
        <dbReference type="SAM" id="MobiDB-lite"/>
    </source>
</evidence>
<evidence type="ECO:0000256" key="8">
    <source>
        <dbReference type="ARBA" id="ARBA00023316"/>
    </source>
</evidence>
<dbReference type="Pfam" id="PF01520">
    <property type="entry name" value="Amidase_3"/>
    <property type="match status" value="1"/>
</dbReference>
<keyword evidence="5" id="KW-0732">Signal</keyword>
<dbReference type="CDD" id="cd02696">
    <property type="entry name" value="MurNAc-LAA"/>
    <property type="match status" value="1"/>
</dbReference>
<dbReference type="GO" id="GO:0008745">
    <property type="term" value="F:N-acetylmuramoyl-L-alanine amidase activity"/>
    <property type="evidence" value="ECO:0007669"/>
    <property type="project" value="UniProtKB-EC"/>
</dbReference>
<dbReference type="PANTHER" id="PTHR30404:SF0">
    <property type="entry name" value="N-ACETYLMURAMOYL-L-ALANINE AMIDASE AMIC"/>
    <property type="match status" value="1"/>
</dbReference>
<comment type="similarity">
    <text evidence="3">Belongs to the N-acetylmuramoyl-L-alanine amidase 3 family.</text>
</comment>
<dbReference type="GO" id="GO:0009253">
    <property type="term" value="P:peptidoglycan catabolic process"/>
    <property type="evidence" value="ECO:0007669"/>
    <property type="project" value="InterPro"/>
</dbReference>
<keyword evidence="7" id="KW-0378">Hydrolase</keyword>
<dbReference type="EMBL" id="RRUE01000001">
    <property type="protein sequence ID" value="RRN44923.1"/>
    <property type="molecule type" value="Genomic_DNA"/>
</dbReference>
<dbReference type="PROSITE" id="PS51318">
    <property type="entry name" value="TAT"/>
    <property type="match status" value="1"/>
</dbReference>
<accession>A0A3R8T2K9</accession>
<evidence type="ECO:0000313" key="12">
    <source>
        <dbReference type="EMBL" id="RRN44923.1"/>
    </source>
</evidence>
<dbReference type="Gene3D" id="3.40.630.40">
    <property type="entry name" value="Zn-dependent exopeptidases"/>
    <property type="match status" value="1"/>
</dbReference>
<dbReference type="OrthoDB" id="9806267at2"/>
<dbReference type="InterPro" id="IPR006311">
    <property type="entry name" value="TAT_signal"/>
</dbReference>
<organism evidence="12 13">
    <name type="scientific">Lautropia dentalis</name>
    <dbReference type="NCBI Taxonomy" id="2490857"/>
    <lineage>
        <taxon>Bacteria</taxon>
        <taxon>Pseudomonadati</taxon>
        <taxon>Pseudomonadota</taxon>
        <taxon>Betaproteobacteria</taxon>
        <taxon>Burkholderiales</taxon>
        <taxon>Burkholderiaceae</taxon>
        <taxon>Lautropia</taxon>
    </lineage>
</organism>
<dbReference type="FunFam" id="3.40.630.40:FF:000001">
    <property type="entry name" value="N-acetylmuramoyl-L-alanine amidase"/>
    <property type="match status" value="1"/>
</dbReference>